<evidence type="ECO:0000313" key="1">
    <source>
        <dbReference type="EMBL" id="DAD87886.1"/>
    </source>
</evidence>
<reference evidence="1" key="1">
    <citation type="journal article" date="2021" name="Proc. Natl. Acad. Sci. U.S.A.">
        <title>A Catalog of Tens of Thousands of Viruses from Human Metagenomes Reveals Hidden Associations with Chronic Diseases.</title>
        <authorList>
            <person name="Tisza M.J."/>
            <person name="Buck C.B."/>
        </authorList>
    </citation>
    <scope>NUCLEOTIDE SEQUENCE</scope>
    <source>
        <strain evidence="1">Ct43U4</strain>
    </source>
</reference>
<name>A0A8S5MZV9_9CAUD</name>
<proteinExistence type="predicted"/>
<accession>A0A8S5MZV9</accession>
<protein>
    <submittedName>
        <fullName evidence="1">Uncharacterized protein</fullName>
    </submittedName>
</protein>
<dbReference type="EMBL" id="BK015029">
    <property type="protein sequence ID" value="DAD87886.1"/>
    <property type="molecule type" value="Genomic_DNA"/>
</dbReference>
<organism evidence="1">
    <name type="scientific">Siphoviridae sp. ct43U4</name>
    <dbReference type="NCBI Taxonomy" id="2826285"/>
    <lineage>
        <taxon>Viruses</taxon>
        <taxon>Duplodnaviria</taxon>
        <taxon>Heunggongvirae</taxon>
        <taxon>Uroviricota</taxon>
        <taxon>Caudoviricetes</taxon>
    </lineage>
</organism>
<sequence length="113" mass="13755">MIKKIRRELIEKKLADTKKFIDFLNDFKENPNNYRRIVIETVFTGLDNGSFRDEEKCDYDGDIIKRYSDYIWVNIASLITYKINYYWENDIAICFCFYNTDDKKFAWLTCIRN</sequence>